<feature type="domain" description="VanZ-like" evidence="2">
    <location>
        <begin position="52"/>
        <end position="155"/>
    </location>
</feature>
<feature type="transmembrane region" description="Helical" evidence="1">
    <location>
        <begin position="6"/>
        <end position="25"/>
    </location>
</feature>
<dbReference type="PANTHER" id="PTHR36834:SF2">
    <property type="entry name" value="MEMBRANE PROTEIN"/>
    <property type="match status" value="1"/>
</dbReference>
<keyword evidence="4" id="KW-1185">Reference proteome</keyword>
<evidence type="ECO:0000256" key="1">
    <source>
        <dbReference type="SAM" id="Phobius"/>
    </source>
</evidence>
<organism evidence="3 4">
    <name type="scientific">Hominibacterium faecale</name>
    <dbReference type="NCBI Taxonomy" id="2839743"/>
    <lineage>
        <taxon>Bacteria</taxon>
        <taxon>Bacillati</taxon>
        <taxon>Bacillota</taxon>
        <taxon>Clostridia</taxon>
        <taxon>Peptostreptococcales</taxon>
        <taxon>Anaerovoracaceae</taxon>
        <taxon>Hominibacterium</taxon>
    </lineage>
</organism>
<dbReference type="RefSeq" id="WP_253021212.1">
    <property type="nucleotide sequence ID" value="NZ_JAOSHN010000004.1"/>
</dbReference>
<keyword evidence="1" id="KW-0812">Transmembrane</keyword>
<evidence type="ECO:0000313" key="3">
    <source>
        <dbReference type="EMBL" id="MCU7379018.1"/>
    </source>
</evidence>
<feature type="transmembrane region" description="Helical" evidence="1">
    <location>
        <begin position="138"/>
        <end position="156"/>
    </location>
</feature>
<dbReference type="EMBL" id="JAOSHN010000004">
    <property type="protein sequence ID" value="MCU7379018.1"/>
    <property type="molecule type" value="Genomic_DNA"/>
</dbReference>
<feature type="transmembrane region" description="Helical" evidence="1">
    <location>
        <begin position="37"/>
        <end position="61"/>
    </location>
</feature>
<keyword evidence="1" id="KW-0472">Membrane</keyword>
<sequence>MSTITSLLIDSLINASLVVPVIWCWQRACRKDAGCGHRWLVVLFGCGLAEIFALTGIPSIWRINLDPTVNLIPFDGMLASPVQFFLNIILFMPVGILAPLIWDKLGRVTNILLLGGGLSFFIEFMQLFNFRATDLDDLIANTAGALIGFLIVKIIAGKRIGGKARADKKEGREVMILCSLVFLINFTIQPLLSEWVWSLLL</sequence>
<reference evidence="3" key="1">
    <citation type="submission" date="2022-09" db="EMBL/GenBank/DDBJ databases">
        <title>Culturomic study of gut microbiota in children with autism spectrum disorder.</title>
        <authorList>
            <person name="Efimov B.A."/>
            <person name="Chaplin A.V."/>
            <person name="Sokolova S.R."/>
            <person name="Pikina A.P."/>
            <person name="Korzhanova M."/>
            <person name="Belova V."/>
            <person name="Korostin D."/>
        </authorList>
    </citation>
    <scope>NUCLEOTIDE SEQUENCE</scope>
    <source>
        <strain evidence="3">ASD5510</strain>
    </source>
</reference>
<dbReference type="InterPro" id="IPR006976">
    <property type="entry name" value="VanZ-like"/>
</dbReference>
<comment type="caution">
    <text evidence="3">The sequence shown here is derived from an EMBL/GenBank/DDBJ whole genome shotgun (WGS) entry which is preliminary data.</text>
</comment>
<feature type="transmembrane region" description="Helical" evidence="1">
    <location>
        <begin position="176"/>
        <end position="197"/>
    </location>
</feature>
<evidence type="ECO:0000313" key="4">
    <source>
        <dbReference type="Proteomes" id="UP001065549"/>
    </source>
</evidence>
<dbReference type="AlphaFoldDB" id="A0A9J6QS92"/>
<keyword evidence="1" id="KW-1133">Transmembrane helix</keyword>
<feature type="transmembrane region" description="Helical" evidence="1">
    <location>
        <begin position="81"/>
        <end position="102"/>
    </location>
</feature>
<dbReference type="PANTHER" id="PTHR36834">
    <property type="entry name" value="MEMBRANE PROTEIN-RELATED"/>
    <property type="match status" value="1"/>
</dbReference>
<dbReference type="Pfam" id="PF04892">
    <property type="entry name" value="VanZ"/>
    <property type="match status" value="1"/>
</dbReference>
<protein>
    <submittedName>
        <fullName evidence="3">VanZ family protein</fullName>
    </submittedName>
</protein>
<dbReference type="InterPro" id="IPR053150">
    <property type="entry name" value="Teicoplanin_resist-assoc"/>
</dbReference>
<name>A0A9J6QS92_9FIRM</name>
<accession>A0A9J6QS92</accession>
<evidence type="ECO:0000259" key="2">
    <source>
        <dbReference type="Pfam" id="PF04892"/>
    </source>
</evidence>
<feature type="transmembrane region" description="Helical" evidence="1">
    <location>
        <begin position="111"/>
        <end position="132"/>
    </location>
</feature>
<gene>
    <name evidence="3" type="ORF">OBO34_11725</name>
</gene>
<proteinExistence type="predicted"/>
<dbReference type="Proteomes" id="UP001065549">
    <property type="component" value="Unassembled WGS sequence"/>
</dbReference>